<evidence type="ECO:0000313" key="12">
    <source>
        <dbReference type="Proteomes" id="UP000585721"/>
    </source>
</evidence>
<dbReference type="InterPro" id="IPR038770">
    <property type="entry name" value="Na+/solute_symporter_sf"/>
</dbReference>
<keyword evidence="12" id="KW-1185">Reference proteome</keyword>
<feature type="transmembrane region" description="Helical" evidence="9">
    <location>
        <begin position="329"/>
        <end position="351"/>
    </location>
</feature>
<dbReference type="Pfam" id="PF00999">
    <property type="entry name" value="Na_H_Exchanger"/>
    <property type="match status" value="1"/>
</dbReference>
<keyword evidence="3" id="KW-0050">Antiport</keyword>
<dbReference type="GO" id="GO:0005886">
    <property type="term" value="C:plasma membrane"/>
    <property type="evidence" value="ECO:0007669"/>
    <property type="project" value="UniProtKB-SubCell"/>
</dbReference>
<evidence type="ECO:0000256" key="7">
    <source>
        <dbReference type="ARBA" id="ARBA00023065"/>
    </source>
</evidence>
<sequence length="610" mass="67075">MFALYLASVVGFAVLAQWLAWSLRVPAILLLLITGLSLGAWPAAPSPDLLLGDLLFPIISLSVAVILFEGALTLKLKDLKGIGHVVRNLCSIGVLATFSVIALASYLIMDLDWRVATLLGAVLTVTGPTVIAPMLSIIRPKKEIDRILRWEGIVIDPIGALFAVLVFEGVTLSQHSDLLSHTLLALGKTLLVGCSLGVAMGWFTTHLIRRKWLPHELHKFGVLAIVLLTMTLSNHLSEESGLLAVTILGIWMANQDDLEIDAILEFKEDLSMILISALFILLAARLNLGDLWQLGPMVLLLMIVVQFIARPFCIFLSTIRSGLSFKEKLLLSWIAPRGIVAAAVSSVFALSLEENRVTDADKLVPLVFSVIISTVVLQSLTSSWITRQLELRRPNPETILIIGANTLARAIGKALNELKIPVYLSDPAWENYKLARVAGLPCYYGSPHSEQAERYIPQHEIRYVLALSPNRQLNALGIQHFAHLYGEEQVYSLPPSDMEQKKNRDSATFRSRQVLFGKEVTYSRLRNIIENGGKVKATRLAEAFSWQDFLQTNHDAIPLFVLSDKGLECIITADNPVQPTAGQTVLSLSPAKEAVRNENNIGQTRGDSTS</sequence>
<organism evidence="11 12">
    <name type="scientific">Tolumonas osonensis</name>
    <dbReference type="NCBI Taxonomy" id="675874"/>
    <lineage>
        <taxon>Bacteria</taxon>
        <taxon>Pseudomonadati</taxon>
        <taxon>Pseudomonadota</taxon>
        <taxon>Gammaproteobacteria</taxon>
        <taxon>Aeromonadales</taxon>
        <taxon>Aeromonadaceae</taxon>
        <taxon>Tolumonas</taxon>
    </lineage>
</organism>
<evidence type="ECO:0000256" key="8">
    <source>
        <dbReference type="ARBA" id="ARBA00023136"/>
    </source>
</evidence>
<protein>
    <submittedName>
        <fullName evidence="11">NhaP-type Na+/H+ or K+/H+ antiporter</fullName>
    </submittedName>
</protein>
<dbReference type="RefSeq" id="WP_188027229.1">
    <property type="nucleotide sequence ID" value="NZ_JACHGR010000008.1"/>
</dbReference>
<feature type="transmembrane region" description="Helical" evidence="9">
    <location>
        <begin position="220"/>
        <end position="236"/>
    </location>
</feature>
<proteinExistence type="predicted"/>
<evidence type="ECO:0000256" key="2">
    <source>
        <dbReference type="ARBA" id="ARBA00022448"/>
    </source>
</evidence>
<comment type="subcellular location">
    <subcellularLocation>
        <location evidence="1">Cell membrane</location>
        <topology evidence="1">Multi-pass membrane protein</topology>
    </subcellularLocation>
</comment>
<evidence type="ECO:0000256" key="5">
    <source>
        <dbReference type="ARBA" id="ARBA00022692"/>
    </source>
</evidence>
<dbReference type="SUPFAM" id="SSF51735">
    <property type="entry name" value="NAD(P)-binding Rossmann-fold domains"/>
    <property type="match status" value="1"/>
</dbReference>
<feature type="transmembrane region" description="Helical" evidence="9">
    <location>
        <begin position="150"/>
        <end position="170"/>
    </location>
</feature>
<accession>A0A841GEW1</accession>
<feature type="transmembrane region" description="Helical" evidence="9">
    <location>
        <begin position="294"/>
        <end position="317"/>
    </location>
</feature>
<evidence type="ECO:0000256" key="1">
    <source>
        <dbReference type="ARBA" id="ARBA00004651"/>
    </source>
</evidence>
<feature type="transmembrane region" description="Helical" evidence="9">
    <location>
        <begin position="270"/>
        <end position="288"/>
    </location>
</feature>
<keyword evidence="5 9" id="KW-0812">Transmembrane</keyword>
<dbReference type="PANTHER" id="PTHR32507">
    <property type="entry name" value="NA(+)/H(+) ANTIPORTER 1"/>
    <property type="match status" value="1"/>
</dbReference>
<dbReference type="Gene3D" id="3.40.50.720">
    <property type="entry name" value="NAD(P)-binding Rossmann-like Domain"/>
    <property type="match status" value="1"/>
</dbReference>
<dbReference type="InterPro" id="IPR036291">
    <property type="entry name" value="NAD(P)-bd_dom_sf"/>
</dbReference>
<evidence type="ECO:0000256" key="3">
    <source>
        <dbReference type="ARBA" id="ARBA00022449"/>
    </source>
</evidence>
<feature type="domain" description="Cation/H+ exchanger transmembrane" evidence="10">
    <location>
        <begin position="12"/>
        <end position="387"/>
    </location>
</feature>
<dbReference type="PANTHER" id="PTHR32507:SF0">
    <property type="entry name" value="NA(+)_H(+) ANTIPORTER 2-RELATED"/>
    <property type="match status" value="1"/>
</dbReference>
<evidence type="ECO:0000256" key="6">
    <source>
        <dbReference type="ARBA" id="ARBA00022989"/>
    </source>
</evidence>
<dbReference type="Proteomes" id="UP000585721">
    <property type="component" value="Unassembled WGS sequence"/>
</dbReference>
<keyword evidence="2" id="KW-0813">Transport</keyword>
<feature type="transmembrane region" description="Helical" evidence="9">
    <location>
        <begin position="86"/>
        <end position="109"/>
    </location>
</feature>
<dbReference type="GO" id="GO:1902600">
    <property type="term" value="P:proton transmembrane transport"/>
    <property type="evidence" value="ECO:0007669"/>
    <property type="project" value="InterPro"/>
</dbReference>
<feature type="transmembrane region" description="Helical" evidence="9">
    <location>
        <begin position="115"/>
        <end position="138"/>
    </location>
</feature>
<dbReference type="InterPro" id="IPR006153">
    <property type="entry name" value="Cation/H_exchanger_TM"/>
</dbReference>
<feature type="transmembrane region" description="Helical" evidence="9">
    <location>
        <begin position="54"/>
        <end position="74"/>
    </location>
</feature>
<evidence type="ECO:0000259" key="10">
    <source>
        <dbReference type="Pfam" id="PF00999"/>
    </source>
</evidence>
<dbReference type="AlphaFoldDB" id="A0A841GEW1"/>
<feature type="transmembrane region" description="Helical" evidence="9">
    <location>
        <begin position="190"/>
        <end position="208"/>
    </location>
</feature>
<keyword evidence="8 9" id="KW-0472">Membrane</keyword>
<keyword evidence="7" id="KW-0406">Ion transport</keyword>
<dbReference type="GO" id="GO:0015297">
    <property type="term" value="F:antiporter activity"/>
    <property type="evidence" value="ECO:0007669"/>
    <property type="project" value="UniProtKB-KW"/>
</dbReference>
<name>A0A841GEW1_9GAMM</name>
<evidence type="ECO:0000256" key="9">
    <source>
        <dbReference type="SAM" id="Phobius"/>
    </source>
</evidence>
<evidence type="ECO:0000313" key="11">
    <source>
        <dbReference type="EMBL" id="MBB6056499.1"/>
    </source>
</evidence>
<feature type="transmembrane region" description="Helical" evidence="9">
    <location>
        <begin position="363"/>
        <end position="385"/>
    </location>
</feature>
<comment type="caution">
    <text evidence="11">The sequence shown here is derived from an EMBL/GenBank/DDBJ whole genome shotgun (WGS) entry which is preliminary data.</text>
</comment>
<dbReference type="EMBL" id="JACHGR010000008">
    <property type="protein sequence ID" value="MBB6056499.1"/>
    <property type="molecule type" value="Genomic_DNA"/>
</dbReference>
<evidence type="ECO:0000256" key="4">
    <source>
        <dbReference type="ARBA" id="ARBA00022475"/>
    </source>
</evidence>
<gene>
    <name evidence="11" type="ORF">HNR75_002437</name>
</gene>
<dbReference type="Gene3D" id="1.20.1530.20">
    <property type="match status" value="1"/>
</dbReference>
<keyword evidence="6 9" id="KW-1133">Transmembrane helix</keyword>
<keyword evidence="4" id="KW-1003">Cell membrane</keyword>
<reference evidence="11 12" key="1">
    <citation type="submission" date="2020-08" db="EMBL/GenBank/DDBJ databases">
        <title>Genomic Encyclopedia of Type Strains, Phase IV (KMG-IV): sequencing the most valuable type-strain genomes for metagenomic binning, comparative biology and taxonomic classification.</title>
        <authorList>
            <person name="Goeker M."/>
        </authorList>
    </citation>
    <scope>NUCLEOTIDE SEQUENCE [LARGE SCALE GENOMIC DNA]</scope>
    <source>
        <strain evidence="11 12">DSM 22975</strain>
    </source>
</reference>